<feature type="transmembrane region" description="Helical" evidence="2">
    <location>
        <begin position="116"/>
        <end position="140"/>
    </location>
</feature>
<keyword evidence="2" id="KW-1133">Transmembrane helix</keyword>
<feature type="transmembrane region" description="Helical" evidence="2">
    <location>
        <begin position="38"/>
        <end position="56"/>
    </location>
</feature>
<dbReference type="AlphaFoldDB" id="A0A846X4G8"/>
<keyword evidence="2" id="KW-0472">Membrane</keyword>
<proteinExistence type="predicted"/>
<evidence type="ECO:0000256" key="1">
    <source>
        <dbReference type="SAM" id="MobiDB-lite"/>
    </source>
</evidence>
<feature type="region of interest" description="Disordered" evidence="1">
    <location>
        <begin position="90"/>
        <end position="109"/>
    </location>
</feature>
<gene>
    <name evidence="3" type="ORF">HF999_13900</name>
</gene>
<dbReference type="Proteomes" id="UP000582646">
    <property type="component" value="Unassembled WGS sequence"/>
</dbReference>
<name>A0A846X4G8_9ACTN</name>
<comment type="caution">
    <text evidence="3">The sequence shown here is derived from an EMBL/GenBank/DDBJ whole genome shotgun (WGS) entry which is preliminary data.</text>
</comment>
<keyword evidence="4" id="KW-1185">Reference proteome</keyword>
<accession>A0A846X4G8</accession>
<sequence length="326" mass="34509">MNTALHAATVEVLAGPAADSDFAFNQMLNKFLGTMSWAIYAMAAAGIIGGTLMVAVGSLGGHHRCREMGLSMTIGSVVIASATAAARAVTGGDAAETSDTPTPAPTPGVPSEPFNWAPVLIGLCVLIGVIAAAVLVVIAVGKQRQHAEAAQARRRKLAEATKIRDDVRAQWDSFLLDPADTLWKRPLLDDLHEPKTIAFLDAWRATTEAFLDLRPRQDVSVAAALAAATEARTAWEIASRHAERIGLGDLSTADRAKLETARKMLDRALDPAVGNAERESCVARIAVTLASITPRTEAEVTAVVRAKVTKVLALDTTHRRAIESRG</sequence>
<reference evidence="3 4" key="1">
    <citation type="submission" date="2020-04" db="EMBL/GenBank/DDBJ databases">
        <title>MicrobeNet Type strains.</title>
        <authorList>
            <person name="Nicholson A.C."/>
        </authorList>
    </citation>
    <scope>NUCLEOTIDE SEQUENCE [LARGE SCALE GENOMIC DNA]</scope>
    <source>
        <strain evidence="3 4">DSM 44113</strain>
    </source>
</reference>
<evidence type="ECO:0000313" key="3">
    <source>
        <dbReference type="EMBL" id="NKY19455.1"/>
    </source>
</evidence>
<evidence type="ECO:0000313" key="4">
    <source>
        <dbReference type="Proteomes" id="UP000582646"/>
    </source>
</evidence>
<feature type="transmembrane region" description="Helical" evidence="2">
    <location>
        <begin position="68"/>
        <end position="89"/>
    </location>
</feature>
<evidence type="ECO:0000256" key="2">
    <source>
        <dbReference type="SAM" id="Phobius"/>
    </source>
</evidence>
<organism evidence="3 4">
    <name type="scientific">Tsukamurella spumae</name>
    <dbReference type="NCBI Taxonomy" id="44753"/>
    <lineage>
        <taxon>Bacteria</taxon>
        <taxon>Bacillati</taxon>
        <taxon>Actinomycetota</taxon>
        <taxon>Actinomycetes</taxon>
        <taxon>Mycobacteriales</taxon>
        <taxon>Tsukamurellaceae</taxon>
        <taxon>Tsukamurella</taxon>
    </lineage>
</organism>
<keyword evidence="2" id="KW-0812">Transmembrane</keyword>
<protein>
    <submittedName>
        <fullName evidence="3">Uncharacterized protein</fullName>
    </submittedName>
</protein>
<dbReference type="RefSeq" id="WP_168546452.1">
    <property type="nucleotide sequence ID" value="NZ_BAAAKS010000044.1"/>
</dbReference>
<dbReference type="EMBL" id="JAAXOQ010000018">
    <property type="protein sequence ID" value="NKY19455.1"/>
    <property type="molecule type" value="Genomic_DNA"/>
</dbReference>